<dbReference type="PROSITE" id="PS00092">
    <property type="entry name" value="N6_MTASE"/>
    <property type="match status" value="1"/>
</dbReference>
<comment type="similarity">
    <text evidence="1">Belongs to the N(4)/N(6)-methyltransferase family.</text>
</comment>
<dbReference type="EC" id="2.1.1.72" evidence="2"/>
<dbReference type="SUPFAM" id="SSF53335">
    <property type="entry name" value="S-adenosyl-L-methionine-dependent methyltransferases"/>
    <property type="match status" value="1"/>
</dbReference>
<dbReference type="PRINTS" id="PR00507">
    <property type="entry name" value="N12N6MTFRASE"/>
</dbReference>
<proteinExistence type="inferred from homology"/>
<evidence type="ECO:0000313" key="9">
    <source>
        <dbReference type="EMBL" id="XAM17913.1"/>
    </source>
</evidence>
<dbReference type="InterPro" id="IPR003356">
    <property type="entry name" value="DNA_methylase_A-5"/>
</dbReference>
<evidence type="ECO:0000256" key="4">
    <source>
        <dbReference type="ARBA" id="ARBA00022679"/>
    </source>
</evidence>
<dbReference type="GO" id="GO:0008168">
    <property type="term" value="F:methyltransferase activity"/>
    <property type="evidence" value="ECO:0007669"/>
    <property type="project" value="UniProtKB-KW"/>
</dbReference>
<evidence type="ECO:0000256" key="6">
    <source>
        <dbReference type="ARBA" id="ARBA00022747"/>
    </source>
</evidence>
<evidence type="ECO:0000256" key="3">
    <source>
        <dbReference type="ARBA" id="ARBA00022603"/>
    </source>
</evidence>
<dbReference type="PANTHER" id="PTHR42933:SF1">
    <property type="entry name" value="SITE-SPECIFIC DNA-METHYLTRANSFERASE (ADENINE-SPECIFIC)"/>
    <property type="match status" value="1"/>
</dbReference>
<accession>A0ABZ3F6U4</accession>
<dbReference type="GO" id="GO:0032259">
    <property type="term" value="P:methylation"/>
    <property type="evidence" value="ECO:0007669"/>
    <property type="project" value="UniProtKB-KW"/>
</dbReference>
<keyword evidence="6" id="KW-0680">Restriction system</keyword>
<keyword evidence="4 9" id="KW-0808">Transferase</keyword>
<comment type="catalytic activity">
    <reaction evidence="7">
        <text>a 2'-deoxyadenosine in DNA + S-adenosyl-L-methionine = an N(6)-methyl-2'-deoxyadenosine in DNA + S-adenosyl-L-homocysteine + H(+)</text>
        <dbReference type="Rhea" id="RHEA:15197"/>
        <dbReference type="Rhea" id="RHEA-COMP:12418"/>
        <dbReference type="Rhea" id="RHEA-COMP:12419"/>
        <dbReference type="ChEBI" id="CHEBI:15378"/>
        <dbReference type="ChEBI" id="CHEBI:57856"/>
        <dbReference type="ChEBI" id="CHEBI:59789"/>
        <dbReference type="ChEBI" id="CHEBI:90615"/>
        <dbReference type="ChEBI" id="CHEBI:90616"/>
        <dbReference type="EC" id="2.1.1.72"/>
    </reaction>
</comment>
<dbReference type="InterPro" id="IPR002052">
    <property type="entry name" value="DNA_methylase_N6_adenine_CS"/>
</dbReference>
<name>A0ABZ3F6U4_9HELI</name>
<dbReference type="Proteomes" id="UP001434737">
    <property type="component" value="Chromosome"/>
</dbReference>
<gene>
    <name evidence="9" type="ORF">V3I05_09530</name>
</gene>
<evidence type="ECO:0000256" key="7">
    <source>
        <dbReference type="ARBA" id="ARBA00047942"/>
    </source>
</evidence>
<evidence type="ECO:0000259" key="8">
    <source>
        <dbReference type="Pfam" id="PF02384"/>
    </source>
</evidence>
<dbReference type="Gene3D" id="3.40.50.150">
    <property type="entry name" value="Vaccinia Virus protein VP39"/>
    <property type="match status" value="1"/>
</dbReference>
<keyword evidence="5" id="KW-0949">S-adenosyl-L-methionine</keyword>
<evidence type="ECO:0000256" key="2">
    <source>
        <dbReference type="ARBA" id="ARBA00011900"/>
    </source>
</evidence>
<sequence length="547" mass="61055">MSQSTPPTQAQDSTLQSQIIALIDRLKAICAQSGLGNDAGEYKIITQVFLYKFLNDKFTYEVKRAESRLAKLDAIALYKELESMPDEHYQMLLEDIGANVKFAPSDTFPALFSAQNDLNFHTKLDNAFENIANNNTEIFSIATEGGSKIKLFEPLMPIITDQSKRDGVAKALISSLSDFDFEGAFSQGYDFFAPLFEYLIKDYNKDNGGKYAEYYTPHSVAAIMAQILVGKESYKSVSCYDPSAGSGTLLMSLAHAIGQSKCSIYAQDISQKSSSLLRLNLILNNLAHSIHNITQGNTLTHPRHTHKSFDFIVSNPPFKLDFSEYRNELASDKTRFFAGVPKIPNKDKDKMAVYLCFFQHLLNSLSPTGKAAIVVPTGFITAQSSIEKSIRKHLVDSKALSGCITMPPNIFATTGTNVSIVFIDKGKKSDFALLVDASKLGTKQKIDKNERVFLSKDDELKIINAFIESQAIEDFSIQVSLESIAAKNYSFSAEQYFDFKIEHIDMSETEFNAKIKESKESLEALFTQSQDLQKQILENFAKIKFND</sequence>
<organism evidence="9 10">
    <name type="scientific">Helicobacter mastomyrinus</name>
    <dbReference type="NCBI Taxonomy" id="287948"/>
    <lineage>
        <taxon>Bacteria</taxon>
        <taxon>Pseudomonadati</taxon>
        <taxon>Campylobacterota</taxon>
        <taxon>Epsilonproteobacteria</taxon>
        <taxon>Campylobacterales</taxon>
        <taxon>Helicobacteraceae</taxon>
        <taxon>Helicobacter</taxon>
    </lineage>
</organism>
<keyword evidence="3 9" id="KW-0489">Methyltransferase</keyword>
<dbReference type="InterPro" id="IPR029063">
    <property type="entry name" value="SAM-dependent_MTases_sf"/>
</dbReference>
<dbReference type="Pfam" id="PF02384">
    <property type="entry name" value="N6_Mtase"/>
    <property type="match status" value="1"/>
</dbReference>
<keyword evidence="10" id="KW-1185">Reference proteome</keyword>
<evidence type="ECO:0000256" key="5">
    <source>
        <dbReference type="ARBA" id="ARBA00022691"/>
    </source>
</evidence>
<dbReference type="PANTHER" id="PTHR42933">
    <property type="entry name" value="SLR6095 PROTEIN"/>
    <property type="match status" value="1"/>
</dbReference>
<dbReference type="InterPro" id="IPR051537">
    <property type="entry name" value="DNA_Adenine_Mtase"/>
</dbReference>
<feature type="domain" description="DNA methylase adenine-specific" evidence="8">
    <location>
        <begin position="189"/>
        <end position="499"/>
    </location>
</feature>
<protein>
    <recommendedName>
        <fullName evidence="2">site-specific DNA-methyltransferase (adenine-specific)</fullName>
        <ecNumber evidence="2">2.1.1.72</ecNumber>
    </recommendedName>
</protein>
<evidence type="ECO:0000313" key="10">
    <source>
        <dbReference type="Proteomes" id="UP001434737"/>
    </source>
</evidence>
<dbReference type="EMBL" id="CP145316">
    <property type="protein sequence ID" value="XAM17913.1"/>
    <property type="molecule type" value="Genomic_DNA"/>
</dbReference>
<reference evidence="9 10" key="1">
    <citation type="submission" date="2024-02" db="EMBL/GenBank/DDBJ databases">
        <title>Genome and pathogenicity analysis of Helicobacter mastomyrinus isolated from mice.</title>
        <authorList>
            <person name="Zhu L."/>
        </authorList>
    </citation>
    <scope>NUCLEOTIDE SEQUENCE [LARGE SCALE GENOMIC DNA]</scope>
    <source>
        <strain evidence="9 10">Hm-17</strain>
    </source>
</reference>
<dbReference type="RefSeq" id="WP_343353443.1">
    <property type="nucleotide sequence ID" value="NZ_CP145316.1"/>
</dbReference>
<evidence type="ECO:0000256" key="1">
    <source>
        <dbReference type="ARBA" id="ARBA00006594"/>
    </source>
</evidence>